<sequence length="335" mass="36982">MPTTRSSSKQPSVSQPQAQQPVPMPPSPAPQYAHNQTKTTSSREPVIVLSSDDEPARKKTKTSKLKPTAKRTAVKKTAKKSALPVCDDILELTDSEDDVVRTSSKKPGPAPGPSAKSESEISKQLKRLEQENRKLRNQYSLECQTVTQLKSKFEETTAKLKDEIDRLKPGGGGQKIDILKLDDHISCEVCANKMWSPYILPDCGHSFCETCLVDWFNTTLSQHMARHPAYNPRSPTTDLTNLVQQMLTLAHGPLLPYAQAFLGAYYQLQPMGGANNESKPEYTCPVCRNQVKIKPVEDFKLKALVGEVASTCGEKVSHQKASQRGGPFDIFFAQG</sequence>
<reference evidence="1" key="1">
    <citation type="journal article" date="2021" name="New Phytol.">
        <title>Evolutionary innovations through gain and loss of genes in the ectomycorrhizal Boletales.</title>
        <authorList>
            <person name="Wu G."/>
            <person name="Miyauchi S."/>
            <person name="Morin E."/>
            <person name="Kuo A."/>
            <person name="Drula E."/>
            <person name="Varga T."/>
            <person name="Kohler A."/>
            <person name="Feng B."/>
            <person name="Cao Y."/>
            <person name="Lipzen A."/>
            <person name="Daum C."/>
            <person name="Hundley H."/>
            <person name="Pangilinan J."/>
            <person name="Johnson J."/>
            <person name="Barry K."/>
            <person name="LaButti K."/>
            <person name="Ng V."/>
            <person name="Ahrendt S."/>
            <person name="Min B."/>
            <person name="Choi I.G."/>
            <person name="Park H."/>
            <person name="Plett J.M."/>
            <person name="Magnuson J."/>
            <person name="Spatafora J.W."/>
            <person name="Nagy L.G."/>
            <person name="Henrissat B."/>
            <person name="Grigoriev I.V."/>
            <person name="Yang Z.L."/>
            <person name="Xu J."/>
            <person name="Martin F.M."/>
        </authorList>
    </citation>
    <scope>NUCLEOTIDE SEQUENCE</scope>
    <source>
        <strain evidence="1">ATCC 28755</strain>
    </source>
</reference>
<evidence type="ECO:0000313" key="1">
    <source>
        <dbReference type="EMBL" id="KAH7912285.1"/>
    </source>
</evidence>
<name>A0ACB8AFQ3_9AGAM</name>
<dbReference type="EMBL" id="MU267655">
    <property type="protein sequence ID" value="KAH7912285.1"/>
    <property type="molecule type" value="Genomic_DNA"/>
</dbReference>
<organism evidence="1 2">
    <name type="scientific">Hygrophoropsis aurantiaca</name>
    <dbReference type="NCBI Taxonomy" id="72124"/>
    <lineage>
        <taxon>Eukaryota</taxon>
        <taxon>Fungi</taxon>
        <taxon>Dikarya</taxon>
        <taxon>Basidiomycota</taxon>
        <taxon>Agaricomycotina</taxon>
        <taxon>Agaricomycetes</taxon>
        <taxon>Agaricomycetidae</taxon>
        <taxon>Boletales</taxon>
        <taxon>Coniophorineae</taxon>
        <taxon>Hygrophoropsidaceae</taxon>
        <taxon>Hygrophoropsis</taxon>
    </lineage>
</organism>
<proteinExistence type="predicted"/>
<keyword evidence="2" id="KW-1185">Reference proteome</keyword>
<comment type="caution">
    <text evidence="1">The sequence shown here is derived from an EMBL/GenBank/DDBJ whole genome shotgun (WGS) entry which is preliminary data.</text>
</comment>
<evidence type="ECO:0000313" key="2">
    <source>
        <dbReference type="Proteomes" id="UP000790377"/>
    </source>
</evidence>
<gene>
    <name evidence="1" type="ORF">BJ138DRAFT_1148781</name>
</gene>
<dbReference type="Proteomes" id="UP000790377">
    <property type="component" value="Unassembled WGS sequence"/>
</dbReference>
<protein>
    <submittedName>
        <fullName evidence="1">Uncharacterized protein</fullName>
    </submittedName>
</protein>
<accession>A0ACB8AFQ3</accession>